<feature type="domain" description="C2H2-type" evidence="10">
    <location>
        <begin position="889"/>
        <end position="916"/>
    </location>
</feature>
<dbReference type="GO" id="GO:0003714">
    <property type="term" value="F:transcription corepressor activity"/>
    <property type="evidence" value="ECO:0007669"/>
    <property type="project" value="TreeGrafter"/>
</dbReference>
<keyword evidence="8" id="KW-0863">Zinc-finger</keyword>
<organism evidence="13 14">
    <name type="scientific">Crenichthys baileyi</name>
    <name type="common">White River springfish</name>
    <dbReference type="NCBI Taxonomy" id="28760"/>
    <lineage>
        <taxon>Eukaryota</taxon>
        <taxon>Metazoa</taxon>
        <taxon>Chordata</taxon>
        <taxon>Craniata</taxon>
        <taxon>Vertebrata</taxon>
        <taxon>Euteleostomi</taxon>
        <taxon>Actinopterygii</taxon>
        <taxon>Neopterygii</taxon>
        <taxon>Teleostei</taxon>
        <taxon>Neoteleostei</taxon>
        <taxon>Acanthomorphata</taxon>
        <taxon>Ovalentaria</taxon>
        <taxon>Atherinomorphae</taxon>
        <taxon>Cyprinodontiformes</taxon>
        <taxon>Goodeidae</taxon>
        <taxon>Crenichthys</taxon>
    </lineage>
</organism>
<dbReference type="InterPro" id="IPR000949">
    <property type="entry name" value="ELM2_dom"/>
</dbReference>
<keyword evidence="7" id="KW-0539">Nucleus</keyword>
<feature type="compositionally biased region" description="Basic and acidic residues" evidence="9">
    <location>
        <begin position="910"/>
        <end position="930"/>
    </location>
</feature>
<keyword evidence="5" id="KW-0238">DNA-binding</keyword>
<feature type="domain" description="ELM2" evidence="11">
    <location>
        <begin position="612"/>
        <end position="704"/>
    </location>
</feature>
<keyword evidence="14" id="KW-1185">Reference proteome</keyword>
<dbReference type="AlphaFoldDB" id="A0AAV9S194"/>
<keyword evidence="8" id="KW-0479">Metal-binding</keyword>
<dbReference type="InterPro" id="IPR009057">
    <property type="entry name" value="Homeodomain-like_sf"/>
</dbReference>
<dbReference type="GO" id="GO:0003677">
    <property type="term" value="F:DNA binding"/>
    <property type="evidence" value="ECO:0007669"/>
    <property type="project" value="UniProtKB-KW"/>
</dbReference>
<dbReference type="PANTHER" id="PTHR16089">
    <property type="entry name" value="REST COREPRESSOR COREST PROTEIN-RELATED"/>
    <property type="match status" value="1"/>
</dbReference>
<dbReference type="PROSITE" id="PS51293">
    <property type="entry name" value="SANT"/>
    <property type="match status" value="1"/>
</dbReference>
<dbReference type="InterPro" id="IPR013087">
    <property type="entry name" value="Znf_C2H2_type"/>
</dbReference>
<accession>A0AAV9S194</accession>
<dbReference type="FunFam" id="1.10.10.60:FF:000086">
    <property type="entry name" value="transcriptional-regulating factor 1 isoform X1"/>
    <property type="match status" value="1"/>
</dbReference>
<dbReference type="GO" id="GO:0000118">
    <property type="term" value="C:histone deacetylase complex"/>
    <property type="evidence" value="ECO:0007669"/>
    <property type="project" value="TreeGrafter"/>
</dbReference>
<reference evidence="13 14" key="1">
    <citation type="submission" date="2021-06" db="EMBL/GenBank/DDBJ databases">
        <authorList>
            <person name="Palmer J.M."/>
        </authorList>
    </citation>
    <scope>NUCLEOTIDE SEQUENCE [LARGE SCALE GENOMIC DNA]</scope>
    <source>
        <strain evidence="13 14">MEX-2019</strain>
        <tissue evidence="13">Muscle</tissue>
    </source>
</reference>
<feature type="compositionally biased region" description="Basic and acidic residues" evidence="9">
    <location>
        <begin position="947"/>
        <end position="958"/>
    </location>
</feature>
<gene>
    <name evidence="13" type="ORF">CRENBAI_005203</name>
</gene>
<feature type="region of interest" description="Disordered" evidence="9">
    <location>
        <begin position="854"/>
        <end position="888"/>
    </location>
</feature>
<feature type="compositionally biased region" description="Basic and acidic residues" evidence="9">
    <location>
        <begin position="815"/>
        <end position="828"/>
    </location>
</feature>
<evidence type="ECO:0000313" key="14">
    <source>
        <dbReference type="Proteomes" id="UP001311232"/>
    </source>
</evidence>
<evidence type="ECO:0000256" key="7">
    <source>
        <dbReference type="ARBA" id="ARBA00023242"/>
    </source>
</evidence>
<feature type="region of interest" description="Disordered" evidence="9">
    <location>
        <begin position="430"/>
        <end position="454"/>
    </location>
</feature>
<keyword evidence="2" id="KW-0597">Phosphoprotein</keyword>
<dbReference type="Pfam" id="PF01448">
    <property type="entry name" value="ELM2"/>
    <property type="match status" value="1"/>
</dbReference>
<dbReference type="PANTHER" id="PTHR16089:SF24">
    <property type="entry name" value="MITOTIC DEACETYLASE-ASSOCIATED SANT DOMAIN PROTEIN"/>
    <property type="match status" value="1"/>
</dbReference>
<feature type="compositionally biased region" description="Low complexity" evidence="9">
    <location>
        <begin position="213"/>
        <end position="225"/>
    </location>
</feature>
<dbReference type="EMBL" id="JAHHUM010000999">
    <property type="protein sequence ID" value="KAK5615134.1"/>
    <property type="molecule type" value="Genomic_DNA"/>
</dbReference>
<dbReference type="GO" id="GO:0006357">
    <property type="term" value="P:regulation of transcription by RNA polymerase II"/>
    <property type="evidence" value="ECO:0007669"/>
    <property type="project" value="TreeGrafter"/>
</dbReference>
<protein>
    <submittedName>
        <fullName evidence="13">Uncharacterized protein</fullName>
    </submittedName>
</protein>
<evidence type="ECO:0000259" key="10">
    <source>
        <dbReference type="PROSITE" id="PS50157"/>
    </source>
</evidence>
<feature type="region of interest" description="Disordered" evidence="9">
    <location>
        <begin position="1"/>
        <end position="59"/>
    </location>
</feature>
<keyword evidence="8" id="KW-0862">Zinc</keyword>
<evidence type="ECO:0000256" key="2">
    <source>
        <dbReference type="ARBA" id="ARBA00022553"/>
    </source>
</evidence>
<keyword evidence="6" id="KW-0804">Transcription</keyword>
<evidence type="ECO:0000256" key="5">
    <source>
        <dbReference type="ARBA" id="ARBA00023125"/>
    </source>
</evidence>
<dbReference type="PROSITE" id="PS51156">
    <property type="entry name" value="ELM2"/>
    <property type="match status" value="1"/>
</dbReference>
<feature type="region of interest" description="Disordered" evidence="9">
    <location>
        <begin position="789"/>
        <end position="834"/>
    </location>
</feature>
<feature type="compositionally biased region" description="Polar residues" evidence="9">
    <location>
        <begin position="338"/>
        <end position="347"/>
    </location>
</feature>
<feature type="compositionally biased region" description="Low complexity" evidence="9">
    <location>
        <begin position="931"/>
        <end position="946"/>
    </location>
</feature>
<dbReference type="GO" id="GO:0005667">
    <property type="term" value="C:transcription regulator complex"/>
    <property type="evidence" value="ECO:0007669"/>
    <property type="project" value="TreeGrafter"/>
</dbReference>
<evidence type="ECO:0000256" key="6">
    <source>
        <dbReference type="ARBA" id="ARBA00023163"/>
    </source>
</evidence>
<dbReference type="InterPro" id="IPR001005">
    <property type="entry name" value="SANT/Myb"/>
</dbReference>
<evidence type="ECO:0000313" key="13">
    <source>
        <dbReference type="EMBL" id="KAK5615134.1"/>
    </source>
</evidence>
<dbReference type="SMART" id="SM00717">
    <property type="entry name" value="SANT"/>
    <property type="match status" value="1"/>
</dbReference>
<feature type="compositionally biased region" description="Basic and acidic residues" evidence="9">
    <location>
        <begin position="789"/>
        <end position="798"/>
    </location>
</feature>
<evidence type="ECO:0000256" key="3">
    <source>
        <dbReference type="ARBA" id="ARBA00022990"/>
    </source>
</evidence>
<dbReference type="PROSITE" id="PS00028">
    <property type="entry name" value="ZINC_FINGER_C2H2_1"/>
    <property type="match status" value="1"/>
</dbReference>
<feature type="compositionally biased region" description="Acidic residues" evidence="9">
    <location>
        <begin position="963"/>
        <end position="980"/>
    </location>
</feature>
<evidence type="ECO:0000256" key="4">
    <source>
        <dbReference type="ARBA" id="ARBA00023015"/>
    </source>
</evidence>
<comment type="subcellular location">
    <subcellularLocation>
        <location evidence="1">Nucleus</location>
    </subcellularLocation>
</comment>
<dbReference type="SUPFAM" id="SSF46689">
    <property type="entry name" value="Homeodomain-like"/>
    <property type="match status" value="1"/>
</dbReference>
<keyword evidence="4" id="KW-0805">Transcription regulation</keyword>
<dbReference type="PROSITE" id="PS50157">
    <property type="entry name" value="ZINC_FINGER_C2H2_2"/>
    <property type="match status" value="1"/>
</dbReference>
<dbReference type="SMART" id="SM01189">
    <property type="entry name" value="ELM2"/>
    <property type="match status" value="1"/>
</dbReference>
<proteinExistence type="predicted"/>
<evidence type="ECO:0000259" key="12">
    <source>
        <dbReference type="PROSITE" id="PS51293"/>
    </source>
</evidence>
<dbReference type="Gene3D" id="1.10.10.60">
    <property type="entry name" value="Homeodomain-like"/>
    <property type="match status" value="1"/>
</dbReference>
<feature type="region of interest" description="Disordered" evidence="9">
    <location>
        <begin position="903"/>
        <end position="980"/>
    </location>
</feature>
<dbReference type="GO" id="GO:0008270">
    <property type="term" value="F:zinc ion binding"/>
    <property type="evidence" value="ECO:0007669"/>
    <property type="project" value="UniProtKB-KW"/>
</dbReference>
<comment type="caution">
    <text evidence="13">The sequence shown here is derived from an EMBL/GenBank/DDBJ whole genome shotgun (WGS) entry which is preliminary data.</text>
</comment>
<evidence type="ECO:0000256" key="1">
    <source>
        <dbReference type="ARBA" id="ARBA00004123"/>
    </source>
</evidence>
<name>A0AAV9S194_9TELE</name>
<evidence type="ECO:0000256" key="9">
    <source>
        <dbReference type="SAM" id="MobiDB-lite"/>
    </source>
</evidence>
<evidence type="ECO:0000259" key="11">
    <source>
        <dbReference type="PROSITE" id="PS51156"/>
    </source>
</evidence>
<evidence type="ECO:0000256" key="8">
    <source>
        <dbReference type="PROSITE-ProRule" id="PRU00042"/>
    </source>
</evidence>
<dbReference type="Proteomes" id="UP001311232">
    <property type="component" value="Unassembled WGS sequence"/>
</dbReference>
<dbReference type="InterPro" id="IPR051066">
    <property type="entry name" value="Trans_reg/Corepressor"/>
</dbReference>
<keyword evidence="3" id="KW-0007">Acetylation</keyword>
<feature type="region of interest" description="Disordered" evidence="9">
    <location>
        <begin position="197"/>
        <end position="353"/>
    </location>
</feature>
<feature type="domain" description="SANT" evidence="12">
    <location>
        <begin position="719"/>
        <end position="770"/>
    </location>
</feature>
<sequence length="980" mass="107282">MSLPSQVNTDKSKHRTPAMKEGVQHTGEVYYGMGPPALKASHSDSASSSGVYNPEKGHQSLPHYQQVSSVKWMQDSLQAPGWTQEAPVPAAWGQNFGPYMSGVNVRDQMAFHKGVHEGVAMPMGAENQLSAPVEVYRDATQAQTQGRGLEWEQHATAAAMHQAQLQAYQHGHKAVDLQGQPHVPAHTMQGPILQPFQASFRPNKPQFSSETTQPQVQPKLQQQAQNFGAYPPPEPLPPDSGAKEDDAQPMEPESEPQTADESPISDPCSEKVAPTNLVDCVDSASAAPRRSRRLSREGQSPLGPPSVNMWSQASKEPPLPPPQNGVTGVTAAKGGESQAATGGVIQTTRRRRRASKEINLETLAQKASEMESLPAKAAKAHRDLCPEGVKRLVEGACTLDVQLELLHEVAPSNIVPLVIPVSVPVHKNQAESQGGWTQGRAGQVERTAGQADRKPSVIVARRRSLRNSVTESFGQDGESDSGMEEDGKTKFKRRTRPEPLIIPPPKPSTFIAPSVYSSITHYQSNLRSPVRLPDNLHALPPYTPPPILSPVRGGTGLYFSTFLTNIAVSNQILPPPATPKSGTRSLLRSTSSEITPPVLPLITDATPVCLEPRINIGQQYQAEIPDLQDQLSSQMDQHKADLVWHPLTNSNQKHGDEDTIEHLMNLACSSVFSGGGTNQELVLHCLHECGGNIFETLERLMLQHPIFPKGQHLAGYHYSGSDSWTAEEKCYFNKGISVYRKDFFLVQKLVQTKTVAQCVEFYYTYKKQVKVGRNGILTFGPPDSPVEKHSEVVVDVKSSHHPKLVQGEAEEEEKKEDPSYDDSHESKQQARVAQSLQAHDYVTGTVLVIKDPVSKEAHHSSVPHRPRAEAAVKKTKAPTKPPQDPNEVFPCKKCGRVFSKVKSRSAHMKSHAEQEKKAAALRQKEEEEKAAAQARARKLAAAAKAAAHQEREGDRAAQQEEVSSQDDASEGEDNDDEDWH</sequence>
<feature type="region of interest" description="Disordered" evidence="9">
    <location>
        <begin position="468"/>
        <end position="505"/>
    </location>
</feature>
<dbReference type="InterPro" id="IPR017884">
    <property type="entry name" value="SANT_dom"/>
</dbReference>